<evidence type="ECO:0000256" key="2">
    <source>
        <dbReference type="ARBA" id="ARBA00022679"/>
    </source>
</evidence>
<feature type="region of interest" description="Disordered" evidence="7">
    <location>
        <begin position="659"/>
        <end position="685"/>
    </location>
</feature>
<dbReference type="Pfam" id="PF04343">
    <property type="entry name" value="DUF488"/>
    <property type="match status" value="1"/>
</dbReference>
<dbReference type="GO" id="GO:0046872">
    <property type="term" value="F:metal ion binding"/>
    <property type="evidence" value="ECO:0007669"/>
    <property type="project" value="UniProtKB-KW"/>
</dbReference>
<dbReference type="Gene3D" id="3.40.1170.60">
    <property type="match status" value="1"/>
</dbReference>
<evidence type="ECO:0000256" key="1">
    <source>
        <dbReference type="ARBA" id="ARBA00004123"/>
    </source>
</evidence>
<dbReference type="GO" id="GO:0003887">
    <property type="term" value="F:DNA-directed DNA polymerase activity"/>
    <property type="evidence" value="ECO:0007669"/>
    <property type="project" value="TreeGrafter"/>
</dbReference>
<name>A0AAE0GZF6_9CHLO</name>
<keyword evidence="6" id="KW-0539">Nucleus</keyword>
<reference evidence="9 10" key="1">
    <citation type="journal article" date="2015" name="Genome Biol. Evol.">
        <title>Comparative Genomics of a Bacterivorous Green Alga Reveals Evolutionary Causalities and Consequences of Phago-Mixotrophic Mode of Nutrition.</title>
        <authorList>
            <person name="Burns J.A."/>
            <person name="Paasch A."/>
            <person name="Narechania A."/>
            <person name="Kim E."/>
        </authorList>
    </citation>
    <scope>NUCLEOTIDE SEQUENCE [LARGE SCALE GENOMIC DNA]</scope>
    <source>
        <strain evidence="9 10">PLY_AMNH</strain>
    </source>
</reference>
<dbReference type="GO" id="GO:0035861">
    <property type="term" value="C:site of double-strand break"/>
    <property type="evidence" value="ECO:0007669"/>
    <property type="project" value="TreeGrafter"/>
</dbReference>
<dbReference type="PANTHER" id="PTHR45873:SF1">
    <property type="entry name" value="DNA POLYMERASE ETA"/>
    <property type="match status" value="1"/>
</dbReference>
<dbReference type="EMBL" id="LGRX02000975">
    <property type="protein sequence ID" value="KAK3287184.1"/>
    <property type="molecule type" value="Genomic_DNA"/>
</dbReference>
<dbReference type="Gene3D" id="3.30.70.270">
    <property type="match status" value="1"/>
</dbReference>
<dbReference type="InterPro" id="IPR052230">
    <property type="entry name" value="DNA_polymerase_eta"/>
</dbReference>
<dbReference type="PANTHER" id="PTHR45873">
    <property type="entry name" value="DNA POLYMERASE ETA"/>
    <property type="match status" value="1"/>
</dbReference>
<proteinExistence type="predicted"/>
<dbReference type="InterPro" id="IPR043502">
    <property type="entry name" value="DNA/RNA_pol_sf"/>
</dbReference>
<protein>
    <recommendedName>
        <fullName evidence="8">UmuC domain-containing protein</fullName>
    </recommendedName>
</protein>
<comment type="caution">
    <text evidence="9">The sequence shown here is derived from an EMBL/GenBank/DDBJ whole genome shotgun (WGS) entry which is preliminary data.</text>
</comment>
<dbReference type="AlphaFoldDB" id="A0AAE0GZF6"/>
<dbReference type="Proteomes" id="UP001190700">
    <property type="component" value="Unassembled WGS sequence"/>
</dbReference>
<evidence type="ECO:0000256" key="7">
    <source>
        <dbReference type="SAM" id="MobiDB-lite"/>
    </source>
</evidence>
<sequence length="767" mass="82393">MSLFKDERGWISPDDDLDAPFSGDEYDVPLSADDLDLLALRDEILFTVGHSNHSEETFLGLLAAHGIGVLVDVRLQPRSRWPHFTQGALQRSLGRVGIEYIWMEALGNPAAAREARGADFKELLGTPRIRAALQELRELVQRSAARVCIMCAEETWLASSKMPGSVLGFGKGGSGCHRWYIARDAYQHGIEVVNLLGDGRAELFAQSRGSPIGSYFARPRPEAIAPTCPPSTPSPAPKQVKMAEHRVVLHVDCDEFFLQVHEMMDPSMRSTIRGQACALWQFNDVISMNCAARACGVKKHMTPREARALLAPVRGHLIHAFWRRWPGPRVNYKPYQHASLLLFRTLQSLLRSLAAPSGAATTAAPSVMERTSIDECYIDVTGFCGGSLALGARLAEQVQEHVQHRAGVRVSVGCARNKLLAKLASQACKSPVRASSSSACAPHRPHRILVVGDAAGEADAASFLETVAATRVPGLGGKEAQLLAMGVRVASELRRFSEGELAARLALSAHHAADVWRACRGEDHAPVVAANPPKSLGASSWAPGVPLADLALRRHTGRGGAAVRVGSGWVFEPHETESKSNGTRGRWILLAMALDLADKIHAAWLEFAVLPTKLSVGWREVLGTTHAGIAQHEGVPGRDSGATHSKTVPLPPKVQQAFEAPASATNSPLPAREVTPQRPLPDSASGVGISPLRSVLIDGPEIMEDKGYREMVAGLVDTAAGALHLVLQEDTDKHAPPRQSSLPPVNIIASSIAEAIISTTGIVDDDE</sequence>
<dbReference type="PROSITE" id="PS50173">
    <property type="entry name" value="UMUC"/>
    <property type="match status" value="1"/>
</dbReference>
<comment type="subcellular location">
    <subcellularLocation>
        <location evidence="1">Nucleus</location>
    </subcellularLocation>
</comment>
<dbReference type="InterPro" id="IPR043128">
    <property type="entry name" value="Rev_trsase/Diguanyl_cyclase"/>
</dbReference>
<keyword evidence="2" id="KW-0808">Transferase</keyword>
<dbReference type="GO" id="GO:0005634">
    <property type="term" value="C:nucleus"/>
    <property type="evidence" value="ECO:0007669"/>
    <property type="project" value="UniProtKB-SubCell"/>
</dbReference>
<dbReference type="Pfam" id="PF00817">
    <property type="entry name" value="IMS"/>
    <property type="match status" value="1"/>
</dbReference>
<evidence type="ECO:0000256" key="6">
    <source>
        <dbReference type="ARBA" id="ARBA00023242"/>
    </source>
</evidence>
<evidence type="ECO:0000313" key="10">
    <source>
        <dbReference type="Proteomes" id="UP001190700"/>
    </source>
</evidence>
<dbReference type="SUPFAM" id="SSF56672">
    <property type="entry name" value="DNA/RNA polymerases"/>
    <property type="match status" value="1"/>
</dbReference>
<dbReference type="InterPro" id="IPR007438">
    <property type="entry name" value="DUF488"/>
</dbReference>
<feature type="domain" description="UmuC" evidence="8">
    <location>
        <begin position="248"/>
        <end position="476"/>
    </location>
</feature>
<dbReference type="GO" id="GO:0042276">
    <property type="term" value="P:error-prone translesion synthesis"/>
    <property type="evidence" value="ECO:0007669"/>
    <property type="project" value="TreeGrafter"/>
</dbReference>
<dbReference type="GO" id="GO:0005657">
    <property type="term" value="C:replication fork"/>
    <property type="evidence" value="ECO:0007669"/>
    <property type="project" value="TreeGrafter"/>
</dbReference>
<accession>A0AAE0GZF6</accession>
<dbReference type="GO" id="GO:0009314">
    <property type="term" value="P:response to radiation"/>
    <property type="evidence" value="ECO:0007669"/>
    <property type="project" value="TreeGrafter"/>
</dbReference>
<keyword evidence="10" id="KW-1185">Reference proteome</keyword>
<organism evidence="9 10">
    <name type="scientific">Cymbomonas tetramitiformis</name>
    <dbReference type="NCBI Taxonomy" id="36881"/>
    <lineage>
        <taxon>Eukaryota</taxon>
        <taxon>Viridiplantae</taxon>
        <taxon>Chlorophyta</taxon>
        <taxon>Pyramimonadophyceae</taxon>
        <taxon>Pyramimonadales</taxon>
        <taxon>Pyramimonadaceae</taxon>
        <taxon>Cymbomonas</taxon>
    </lineage>
</organism>
<dbReference type="InterPro" id="IPR001126">
    <property type="entry name" value="UmuC"/>
</dbReference>
<keyword evidence="4" id="KW-0227">DNA damage</keyword>
<dbReference type="Gene3D" id="1.10.150.20">
    <property type="entry name" value="5' to 3' exonuclease, C-terminal subdomain"/>
    <property type="match status" value="1"/>
</dbReference>
<evidence type="ECO:0000256" key="3">
    <source>
        <dbReference type="ARBA" id="ARBA00022723"/>
    </source>
</evidence>
<dbReference type="GO" id="GO:0006281">
    <property type="term" value="P:DNA repair"/>
    <property type="evidence" value="ECO:0007669"/>
    <property type="project" value="UniProtKB-KW"/>
</dbReference>
<evidence type="ECO:0000256" key="5">
    <source>
        <dbReference type="ARBA" id="ARBA00023204"/>
    </source>
</evidence>
<keyword evidence="3" id="KW-0479">Metal-binding</keyword>
<evidence type="ECO:0000256" key="4">
    <source>
        <dbReference type="ARBA" id="ARBA00022763"/>
    </source>
</evidence>
<evidence type="ECO:0000313" key="9">
    <source>
        <dbReference type="EMBL" id="KAK3287184.1"/>
    </source>
</evidence>
<evidence type="ECO:0000259" key="8">
    <source>
        <dbReference type="PROSITE" id="PS50173"/>
    </source>
</evidence>
<gene>
    <name evidence="9" type="ORF">CYMTET_5294</name>
</gene>
<keyword evidence="5" id="KW-0234">DNA repair</keyword>